<name>A0A1M6IYS4_9FIRM</name>
<gene>
    <name evidence="8" type="ORF">SAMN02745751_02459</name>
</gene>
<sequence length="137" mass="14602">METVGPEGVGYALLRELPLSGLIIPFFLVIVFITAITAFDSTTNSMSGLSIKNISVENQEAPTFAKVIWGVLIGGIAYIMISATGGVAGIKTLSNLGGFPAILLELGAAISVFVMVKDVKKYEYQEDTIEELKDISQ</sequence>
<keyword evidence="9" id="KW-1185">Reference proteome</keyword>
<organism evidence="8 9">
    <name type="scientific">Dethiosulfatibacter aminovorans DSM 17477</name>
    <dbReference type="NCBI Taxonomy" id="1121476"/>
    <lineage>
        <taxon>Bacteria</taxon>
        <taxon>Bacillati</taxon>
        <taxon>Bacillota</taxon>
        <taxon>Tissierellia</taxon>
        <taxon>Dethiosulfatibacter</taxon>
    </lineage>
</organism>
<dbReference type="PANTHER" id="PTHR30047:SF11">
    <property type="entry name" value="L-CARNITINE_GAMMA-BUTYROBETAINE ANTIPORTER"/>
    <property type="match status" value="1"/>
</dbReference>
<dbReference type="STRING" id="1121476.SAMN02745751_02459"/>
<accession>A0A1M6IYS4</accession>
<evidence type="ECO:0000256" key="3">
    <source>
        <dbReference type="ARBA" id="ARBA00022475"/>
    </source>
</evidence>
<evidence type="ECO:0000256" key="1">
    <source>
        <dbReference type="ARBA" id="ARBA00004651"/>
    </source>
</evidence>
<comment type="subcellular location">
    <subcellularLocation>
        <location evidence="1">Cell membrane</location>
        <topology evidence="1">Multi-pass membrane protein</topology>
    </subcellularLocation>
</comment>
<reference evidence="8 9" key="1">
    <citation type="submission" date="2016-11" db="EMBL/GenBank/DDBJ databases">
        <authorList>
            <person name="Jaros S."/>
            <person name="Januszkiewicz K."/>
            <person name="Wedrychowicz H."/>
        </authorList>
    </citation>
    <scope>NUCLEOTIDE SEQUENCE [LARGE SCALE GENOMIC DNA]</scope>
    <source>
        <strain evidence="8 9">DSM 17477</strain>
    </source>
</reference>
<dbReference type="Proteomes" id="UP000184052">
    <property type="component" value="Unassembled WGS sequence"/>
</dbReference>
<keyword evidence="6 7" id="KW-0472">Membrane</keyword>
<keyword evidence="3" id="KW-1003">Cell membrane</keyword>
<feature type="transmembrane region" description="Helical" evidence="7">
    <location>
        <begin position="20"/>
        <end position="39"/>
    </location>
</feature>
<keyword evidence="5 7" id="KW-1133">Transmembrane helix</keyword>
<evidence type="ECO:0000256" key="7">
    <source>
        <dbReference type="SAM" id="Phobius"/>
    </source>
</evidence>
<proteinExistence type="predicted"/>
<dbReference type="AlphaFoldDB" id="A0A1M6IYS4"/>
<dbReference type="GO" id="GO:0005886">
    <property type="term" value="C:plasma membrane"/>
    <property type="evidence" value="ECO:0007669"/>
    <property type="project" value="UniProtKB-SubCell"/>
</dbReference>
<keyword evidence="2" id="KW-0813">Transport</keyword>
<dbReference type="InterPro" id="IPR000060">
    <property type="entry name" value="BCCT_transptr"/>
</dbReference>
<evidence type="ECO:0000313" key="9">
    <source>
        <dbReference type="Proteomes" id="UP000184052"/>
    </source>
</evidence>
<dbReference type="GO" id="GO:0022857">
    <property type="term" value="F:transmembrane transporter activity"/>
    <property type="evidence" value="ECO:0007669"/>
    <property type="project" value="InterPro"/>
</dbReference>
<evidence type="ECO:0000256" key="6">
    <source>
        <dbReference type="ARBA" id="ARBA00023136"/>
    </source>
</evidence>
<evidence type="ECO:0000313" key="8">
    <source>
        <dbReference type="EMBL" id="SHJ39586.1"/>
    </source>
</evidence>
<dbReference type="EMBL" id="FQZL01000019">
    <property type="protein sequence ID" value="SHJ39586.1"/>
    <property type="molecule type" value="Genomic_DNA"/>
</dbReference>
<evidence type="ECO:0000256" key="2">
    <source>
        <dbReference type="ARBA" id="ARBA00022448"/>
    </source>
</evidence>
<dbReference type="Pfam" id="PF02028">
    <property type="entry name" value="BCCT"/>
    <property type="match status" value="1"/>
</dbReference>
<evidence type="ECO:0000256" key="4">
    <source>
        <dbReference type="ARBA" id="ARBA00022692"/>
    </source>
</evidence>
<feature type="transmembrane region" description="Helical" evidence="7">
    <location>
        <begin position="67"/>
        <end position="90"/>
    </location>
</feature>
<feature type="transmembrane region" description="Helical" evidence="7">
    <location>
        <begin position="96"/>
        <end position="116"/>
    </location>
</feature>
<dbReference type="PANTHER" id="PTHR30047">
    <property type="entry name" value="HIGH-AFFINITY CHOLINE TRANSPORT PROTEIN-RELATED"/>
    <property type="match status" value="1"/>
</dbReference>
<evidence type="ECO:0000256" key="5">
    <source>
        <dbReference type="ARBA" id="ARBA00022989"/>
    </source>
</evidence>
<protein>
    <submittedName>
        <fullName evidence="8">BCCT, betaine/carnitine/choline family transporter</fullName>
    </submittedName>
</protein>
<keyword evidence="4 7" id="KW-0812">Transmembrane</keyword>